<feature type="signal peptide" evidence="2">
    <location>
        <begin position="1"/>
        <end position="19"/>
    </location>
</feature>
<feature type="chain" id="PRO_5044288901" description="C-type lectin domain-containing protein" evidence="2">
    <location>
        <begin position="20"/>
        <end position="179"/>
    </location>
</feature>
<dbReference type="Ensembl" id="ENSDCDT00010011982.1">
    <property type="protein sequence ID" value="ENSDCDP00010011457.1"/>
    <property type="gene ID" value="ENSDCDG00010005067.1"/>
</dbReference>
<dbReference type="InterPro" id="IPR016187">
    <property type="entry name" value="CTDL_fold"/>
</dbReference>
<sequence>VKGINITLLYFTSLYLADAFFFFQSDLQEDDTRNSHSILILSYKTKSPDEALSWHKMNCKCYLNSTAPMAWAEARRYCRERAGELVVIGSREEQVTFIQSLLNFIGWLGLSDQAYEGKWIWVDGSPMTLQFWDRWQPENSKSNKDCAVSHTNEHKPEHTWYDYPCSAAHYVVCEKTNYK</sequence>
<feature type="domain" description="C-type lectin" evidence="3">
    <location>
        <begin position="57"/>
        <end position="174"/>
    </location>
</feature>
<proteinExistence type="predicted"/>
<dbReference type="Proteomes" id="UP000694580">
    <property type="component" value="Chromosome 9"/>
</dbReference>
<evidence type="ECO:0000256" key="2">
    <source>
        <dbReference type="SAM" id="SignalP"/>
    </source>
</evidence>
<dbReference type="SMART" id="SM00034">
    <property type="entry name" value="CLECT"/>
    <property type="match status" value="1"/>
</dbReference>
<reference evidence="4 5" key="1">
    <citation type="submission" date="2020-06" db="EMBL/GenBank/DDBJ databases">
        <authorList>
            <consortium name="Wellcome Sanger Institute Data Sharing"/>
        </authorList>
    </citation>
    <scope>NUCLEOTIDE SEQUENCE [LARGE SCALE GENOMIC DNA]</scope>
</reference>
<dbReference type="Gene3D" id="3.10.100.10">
    <property type="entry name" value="Mannose-Binding Protein A, subunit A"/>
    <property type="match status" value="1"/>
</dbReference>
<keyword evidence="1" id="KW-1015">Disulfide bond</keyword>
<dbReference type="InterPro" id="IPR018378">
    <property type="entry name" value="C-type_lectin_CS"/>
</dbReference>
<reference evidence="4" key="2">
    <citation type="submission" date="2025-08" db="UniProtKB">
        <authorList>
            <consortium name="Ensembl"/>
        </authorList>
    </citation>
    <scope>IDENTIFICATION</scope>
</reference>
<keyword evidence="5" id="KW-1185">Reference proteome</keyword>
<dbReference type="AlphaFoldDB" id="A0AAY4ARK1"/>
<dbReference type="Pfam" id="PF00059">
    <property type="entry name" value="Lectin_C"/>
    <property type="match status" value="1"/>
</dbReference>
<dbReference type="PROSITE" id="PS00615">
    <property type="entry name" value="C_TYPE_LECTIN_1"/>
    <property type="match status" value="1"/>
</dbReference>
<dbReference type="GeneTree" id="ENSGT01030000234575"/>
<dbReference type="InterPro" id="IPR016186">
    <property type="entry name" value="C-type_lectin-like/link_sf"/>
</dbReference>
<dbReference type="InterPro" id="IPR001304">
    <property type="entry name" value="C-type_lectin-like"/>
</dbReference>
<accession>A0AAY4ARK1</accession>
<dbReference type="PANTHER" id="PTHR22802:SF445">
    <property type="entry name" value="C-TYPE LECTIN DOMAIN FAMILY 17, MEMBER A"/>
    <property type="match status" value="1"/>
</dbReference>
<evidence type="ECO:0000313" key="5">
    <source>
        <dbReference type="Proteomes" id="UP000694580"/>
    </source>
</evidence>
<dbReference type="InterPro" id="IPR051004">
    <property type="entry name" value="DC-SIGN_domain-containing"/>
</dbReference>
<evidence type="ECO:0000259" key="3">
    <source>
        <dbReference type="PROSITE" id="PS50041"/>
    </source>
</evidence>
<evidence type="ECO:0000256" key="1">
    <source>
        <dbReference type="ARBA" id="ARBA00023157"/>
    </source>
</evidence>
<organism evidence="4 5">
    <name type="scientific">Denticeps clupeoides</name>
    <name type="common">denticle herring</name>
    <dbReference type="NCBI Taxonomy" id="299321"/>
    <lineage>
        <taxon>Eukaryota</taxon>
        <taxon>Metazoa</taxon>
        <taxon>Chordata</taxon>
        <taxon>Craniata</taxon>
        <taxon>Vertebrata</taxon>
        <taxon>Euteleostomi</taxon>
        <taxon>Actinopterygii</taxon>
        <taxon>Neopterygii</taxon>
        <taxon>Teleostei</taxon>
        <taxon>Clupei</taxon>
        <taxon>Clupeiformes</taxon>
        <taxon>Denticipitoidei</taxon>
        <taxon>Denticipitidae</taxon>
        <taxon>Denticeps</taxon>
    </lineage>
</organism>
<dbReference type="SUPFAM" id="SSF56436">
    <property type="entry name" value="C-type lectin-like"/>
    <property type="match status" value="1"/>
</dbReference>
<evidence type="ECO:0000313" key="4">
    <source>
        <dbReference type="Ensembl" id="ENSDCDP00010011457.1"/>
    </source>
</evidence>
<dbReference type="PANTHER" id="PTHR22802">
    <property type="entry name" value="C-TYPE LECTIN SUPERFAMILY MEMBER"/>
    <property type="match status" value="1"/>
</dbReference>
<keyword evidence="2" id="KW-0732">Signal</keyword>
<protein>
    <recommendedName>
        <fullName evidence="3">C-type lectin domain-containing protein</fullName>
    </recommendedName>
</protein>
<dbReference type="PROSITE" id="PS50041">
    <property type="entry name" value="C_TYPE_LECTIN_2"/>
    <property type="match status" value="1"/>
</dbReference>
<name>A0AAY4ARK1_9TELE</name>
<reference evidence="4" key="3">
    <citation type="submission" date="2025-09" db="UniProtKB">
        <authorList>
            <consortium name="Ensembl"/>
        </authorList>
    </citation>
    <scope>IDENTIFICATION</scope>
</reference>